<dbReference type="EMBL" id="MVBM01000004">
    <property type="protein sequence ID" value="OOK73542.1"/>
    <property type="molecule type" value="Genomic_DNA"/>
</dbReference>
<name>A0A1V3X379_MYCKA</name>
<comment type="caution">
    <text evidence="2">The sequence shown here is derived from an EMBL/GenBank/DDBJ whole genome shotgun (WGS) entry which is preliminary data.</text>
</comment>
<sequence length="77" mass="7937">MPASAKSRSRINNSRHGRRSADRDYGHGIGTGMKLPVGQHNPGGSGGGGWYPEPGGFGGGSSPSQIMLDTLPIPGHR</sequence>
<feature type="region of interest" description="Disordered" evidence="1">
    <location>
        <begin position="1"/>
        <end position="77"/>
    </location>
</feature>
<accession>A0A1V3X379</accession>
<feature type="compositionally biased region" description="Basic residues" evidence="1">
    <location>
        <begin position="7"/>
        <end position="18"/>
    </location>
</feature>
<evidence type="ECO:0000313" key="3">
    <source>
        <dbReference type="Proteomes" id="UP000189229"/>
    </source>
</evidence>
<proteinExistence type="predicted"/>
<protein>
    <submittedName>
        <fullName evidence="2">Uncharacterized protein</fullName>
    </submittedName>
</protein>
<dbReference type="Proteomes" id="UP000189229">
    <property type="component" value="Unassembled WGS sequence"/>
</dbReference>
<reference evidence="2 3" key="1">
    <citation type="submission" date="2017-02" db="EMBL/GenBank/DDBJ databases">
        <title>Complete genome sequences of Mycobacterium kansasii strains isolated from rhesus macaques.</title>
        <authorList>
            <person name="Panda A."/>
            <person name="Nagaraj S."/>
            <person name="Zhao X."/>
            <person name="Tettelin H."/>
            <person name="Detolla L.J."/>
        </authorList>
    </citation>
    <scope>NUCLEOTIDE SEQUENCE [LARGE SCALE GENOMIC DNA]</scope>
    <source>
        <strain evidence="2 3">11-3813</strain>
    </source>
</reference>
<feature type="compositionally biased region" description="Gly residues" evidence="1">
    <location>
        <begin position="41"/>
        <end position="61"/>
    </location>
</feature>
<gene>
    <name evidence="2" type="ORF">BZL30_5147</name>
</gene>
<dbReference type="AlphaFoldDB" id="A0A1V3X379"/>
<organism evidence="2 3">
    <name type="scientific">Mycobacterium kansasii</name>
    <dbReference type="NCBI Taxonomy" id="1768"/>
    <lineage>
        <taxon>Bacteria</taxon>
        <taxon>Bacillati</taxon>
        <taxon>Actinomycetota</taxon>
        <taxon>Actinomycetes</taxon>
        <taxon>Mycobacteriales</taxon>
        <taxon>Mycobacteriaceae</taxon>
        <taxon>Mycobacterium</taxon>
    </lineage>
</organism>
<evidence type="ECO:0000313" key="2">
    <source>
        <dbReference type="EMBL" id="OOK73542.1"/>
    </source>
</evidence>
<evidence type="ECO:0000256" key="1">
    <source>
        <dbReference type="SAM" id="MobiDB-lite"/>
    </source>
</evidence>